<evidence type="ECO:0000313" key="12">
    <source>
        <dbReference type="Proteomes" id="UP000006804"/>
    </source>
</evidence>
<evidence type="ECO:0000259" key="10">
    <source>
        <dbReference type="Pfam" id="PF05191"/>
    </source>
</evidence>
<sequence length="221" mass="24933">MRIILLGPPGAGKGTLAKDLCKEFNIPHISTGDLFREAVAAGTELGKMVREILTAGKLVPDEIVNQVVAERLRKEDCKSGFILDGYPRTIAQAEFLEKELSALGKNIDAVLYLQISEDAVVKRLTNRRICPKCGKIYNMVSMPPKFDETCDDCGERLITRDDDKEEVVRNRYKVYIQATEPLVNFYEKRGILFKINSDCEHEELIKNALEVLEKVRKSGKD</sequence>
<reference evidence="11 12" key="1">
    <citation type="submission" date="2010-11" db="EMBL/GenBank/DDBJ databases">
        <title>The complete genome of Thermotoga thermarum DSM 5069.</title>
        <authorList>
            <consortium name="US DOE Joint Genome Institute (JGI-PGF)"/>
            <person name="Lucas S."/>
            <person name="Copeland A."/>
            <person name="Lapidus A."/>
            <person name="Bruce D."/>
            <person name="Goodwin L."/>
            <person name="Pitluck S."/>
            <person name="Kyrpides N."/>
            <person name="Mavromatis K."/>
            <person name="Ivanova N."/>
            <person name="Zeytun A."/>
            <person name="Brettin T."/>
            <person name="Detter J.C."/>
            <person name="Tapia R."/>
            <person name="Han C."/>
            <person name="Land M."/>
            <person name="Hauser L."/>
            <person name="Markowitz V."/>
            <person name="Cheng J.-F."/>
            <person name="Hugenholtz P."/>
            <person name="Woyke T."/>
            <person name="Wu D."/>
            <person name="Spring S."/>
            <person name="Schroeder M."/>
            <person name="Brambilla E."/>
            <person name="Klenk H.-P."/>
            <person name="Eisen J.A."/>
        </authorList>
    </citation>
    <scope>NUCLEOTIDE SEQUENCE [LARGE SCALE GENOMIC DNA]</scope>
    <source>
        <strain evidence="11 12">DSM 5069</strain>
    </source>
</reference>
<dbReference type="SMR" id="F7YY03"/>
<feature type="domain" description="Adenylate kinase active site lid" evidence="10">
    <location>
        <begin position="127"/>
        <end position="162"/>
    </location>
</feature>
<dbReference type="GO" id="GO:0005524">
    <property type="term" value="F:ATP binding"/>
    <property type="evidence" value="ECO:0007669"/>
    <property type="project" value="UniProtKB-UniRule"/>
</dbReference>
<keyword evidence="12" id="KW-1185">Reference proteome</keyword>
<dbReference type="FunFam" id="3.40.50.300:FF:000106">
    <property type="entry name" value="Adenylate kinase mitochondrial"/>
    <property type="match status" value="1"/>
</dbReference>
<evidence type="ECO:0000256" key="3">
    <source>
        <dbReference type="ARBA" id="ARBA00022723"/>
    </source>
</evidence>
<feature type="binding site" evidence="7">
    <location>
        <position position="160"/>
    </location>
    <ligand>
        <name>AMP</name>
        <dbReference type="ChEBI" id="CHEBI:456215"/>
    </ligand>
</feature>
<dbReference type="Gene3D" id="3.40.50.300">
    <property type="entry name" value="P-loop containing nucleotide triphosphate hydrolases"/>
    <property type="match status" value="1"/>
</dbReference>
<dbReference type="SUPFAM" id="SSF52540">
    <property type="entry name" value="P-loop containing nucleoside triphosphate hydrolases"/>
    <property type="match status" value="1"/>
</dbReference>
<dbReference type="InterPro" id="IPR007862">
    <property type="entry name" value="Adenylate_kinase_lid-dom"/>
</dbReference>
<feature type="binding site" evidence="7">
    <location>
        <begin position="136"/>
        <end position="137"/>
    </location>
    <ligand>
        <name>ATP</name>
        <dbReference type="ChEBI" id="CHEBI:30616"/>
    </ligand>
</feature>
<keyword evidence="5 7" id="KW-0547">Nucleotide-binding</keyword>
<dbReference type="GO" id="GO:0004017">
    <property type="term" value="F:AMP kinase activity"/>
    <property type="evidence" value="ECO:0007669"/>
    <property type="project" value="UniProtKB-UniRule"/>
</dbReference>
<comment type="function">
    <text evidence="7">Catalyzes the reversible transfer of the terminal phosphate group between ATP and AMP. Plays an important role in cellular energy homeostasis and in adenine nucleotide metabolism.</text>
</comment>
<evidence type="ECO:0000256" key="9">
    <source>
        <dbReference type="RuleBase" id="RU003331"/>
    </source>
</evidence>
<feature type="binding site" evidence="7">
    <location>
        <position position="133"/>
    </location>
    <ligand>
        <name>Zn(2+)</name>
        <dbReference type="ChEBI" id="CHEBI:29105"/>
        <note>structural</note>
    </ligand>
</feature>
<dbReference type="RefSeq" id="WP_013932030.1">
    <property type="nucleotide sequence ID" value="NC_015707.1"/>
</dbReference>
<dbReference type="PRINTS" id="PR00094">
    <property type="entry name" value="ADENYLTKNASE"/>
</dbReference>
<comment type="subcellular location">
    <subcellularLocation>
        <location evidence="7 9">Cytoplasm</location>
    </subcellularLocation>
</comment>
<evidence type="ECO:0000256" key="5">
    <source>
        <dbReference type="ARBA" id="ARBA00022741"/>
    </source>
</evidence>
<comment type="domain">
    <text evidence="7">Consists of three domains, a large central CORE domain and two small peripheral domains, NMPbind and LID, which undergo movements during catalysis. The LID domain closes over the site of phosphoryl transfer upon ATP binding. Assembling and dissambling the active center during each catalytic cycle provides an effective means to prevent ATP hydrolysis. Some bacteria have evolved a zinc-coordinating structure that stabilizes the LID domain.</text>
</comment>
<feature type="binding site" evidence="7">
    <location>
        <position position="199"/>
    </location>
    <ligand>
        <name>ATP</name>
        <dbReference type="ChEBI" id="CHEBI:30616"/>
    </ligand>
</feature>
<comment type="similarity">
    <text evidence="7 8">Belongs to the adenylate kinase family.</text>
</comment>
<feature type="binding site" evidence="7">
    <location>
        <begin position="57"/>
        <end position="59"/>
    </location>
    <ligand>
        <name>AMP</name>
        <dbReference type="ChEBI" id="CHEBI:456215"/>
    </ligand>
</feature>
<dbReference type="STRING" id="688269.Theth_0723"/>
<feature type="binding site" evidence="7">
    <location>
        <position position="153"/>
    </location>
    <ligand>
        <name>Zn(2+)</name>
        <dbReference type="ChEBI" id="CHEBI:29105"/>
        <note>structural</note>
    </ligand>
</feature>
<dbReference type="PANTHER" id="PTHR23359">
    <property type="entry name" value="NUCLEOTIDE KINASE"/>
    <property type="match status" value="1"/>
</dbReference>
<evidence type="ECO:0000313" key="11">
    <source>
        <dbReference type="EMBL" id="AEH50808.1"/>
    </source>
</evidence>
<keyword evidence="1 7" id="KW-0963">Cytoplasm</keyword>
<dbReference type="UniPathway" id="UPA00588">
    <property type="reaction ID" value="UER00649"/>
</dbReference>
<dbReference type="InterPro" id="IPR000850">
    <property type="entry name" value="Adenylat/UMP-CMP_kin"/>
</dbReference>
<dbReference type="NCBIfam" id="NF001386">
    <property type="entry name" value="PRK00279.2-4"/>
    <property type="match status" value="1"/>
</dbReference>
<feature type="binding site" evidence="7">
    <location>
        <position position="150"/>
    </location>
    <ligand>
        <name>Zn(2+)</name>
        <dbReference type="ChEBI" id="CHEBI:29105"/>
        <note>structural</note>
    </ligand>
</feature>
<feature type="binding site" evidence="7">
    <location>
        <position position="130"/>
    </location>
    <ligand>
        <name>Zn(2+)</name>
        <dbReference type="ChEBI" id="CHEBI:29105"/>
        <note>structural</note>
    </ligand>
</feature>
<feature type="region of interest" description="NMP" evidence="7">
    <location>
        <begin position="30"/>
        <end position="59"/>
    </location>
</feature>
<dbReference type="GO" id="GO:0008270">
    <property type="term" value="F:zinc ion binding"/>
    <property type="evidence" value="ECO:0007669"/>
    <property type="project" value="UniProtKB-UniRule"/>
</dbReference>
<evidence type="ECO:0000256" key="2">
    <source>
        <dbReference type="ARBA" id="ARBA00022679"/>
    </source>
</evidence>
<dbReference type="InterPro" id="IPR033690">
    <property type="entry name" value="Adenylat_kinase_CS"/>
</dbReference>
<feature type="binding site" evidence="7">
    <location>
        <begin position="10"/>
        <end position="15"/>
    </location>
    <ligand>
        <name>ATP</name>
        <dbReference type="ChEBI" id="CHEBI:30616"/>
    </ligand>
</feature>
<dbReference type="EC" id="2.7.4.3" evidence="7 9"/>
<accession>F7YY03</accession>
<dbReference type="EMBL" id="CP002351">
    <property type="protein sequence ID" value="AEH50808.1"/>
    <property type="molecule type" value="Genomic_DNA"/>
</dbReference>
<dbReference type="NCBIfam" id="NF001381">
    <property type="entry name" value="PRK00279.1-3"/>
    <property type="match status" value="1"/>
</dbReference>
<evidence type="ECO:0000256" key="6">
    <source>
        <dbReference type="ARBA" id="ARBA00022777"/>
    </source>
</evidence>
<feature type="binding site" evidence="7">
    <location>
        <position position="127"/>
    </location>
    <ligand>
        <name>ATP</name>
        <dbReference type="ChEBI" id="CHEBI:30616"/>
    </ligand>
</feature>
<dbReference type="GO" id="GO:0044209">
    <property type="term" value="P:AMP salvage"/>
    <property type="evidence" value="ECO:0007669"/>
    <property type="project" value="UniProtKB-UniRule"/>
</dbReference>
<dbReference type="OrthoDB" id="9805030at2"/>
<dbReference type="InterPro" id="IPR006259">
    <property type="entry name" value="Adenyl_kin_sub"/>
</dbReference>
<dbReference type="NCBIfam" id="NF011100">
    <property type="entry name" value="PRK14527.1"/>
    <property type="match status" value="1"/>
</dbReference>
<comment type="catalytic activity">
    <reaction evidence="7 9">
        <text>AMP + ATP = 2 ADP</text>
        <dbReference type="Rhea" id="RHEA:12973"/>
        <dbReference type="ChEBI" id="CHEBI:30616"/>
        <dbReference type="ChEBI" id="CHEBI:456215"/>
        <dbReference type="ChEBI" id="CHEBI:456216"/>
        <dbReference type="EC" id="2.7.4.3"/>
    </reaction>
</comment>
<feature type="binding site" evidence="7">
    <location>
        <position position="171"/>
    </location>
    <ligand>
        <name>AMP</name>
        <dbReference type="ChEBI" id="CHEBI:456215"/>
    </ligand>
</feature>
<gene>
    <name evidence="7" type="primary">adk</name>
    <name evidence="11" type="ORF">Theth_0723</name>
</gene>
<keyword evidence="7" id="KW-0862">Zinc</keyword>
<dbReference type="AlphaFoldDB" id="F7YY03"/>
<evidence type="ECO:0000256" key="4">
    <source>
        <dbReference type="ARBA" id="ARBA00022727"/>
    </source>
</evidence>
<keyword evidence="7 9" id="KW-0067">ATP-binding</keyword>
<dbReference type="Pfam" id="PF05191">
    <property type="entry name" value="ADK_lid"/>
    <property type="match status" value="1"/>
</dbReference>
<dbReference type="GO" id="GO:0005737">
    <property type="term" value="C:cytoplasm"/>
    <property type="evidence" value="ECO:0007669"/>
    <property type="project" value="UniProtKB-SubCell"/>
</dbReference>
<keyword evidence="2 7" id="KW-0808">Transferase</keyword>
<dbReference type="NCBIfam" id="NF001380">
    <property type="entry name" value="PRK00279.1-2"/>
    <property type="match status" value="1"/>
</dbReference>
<dbReference type="Proteomes" id="UP000006804">
    <property type="component" value="Chromosome"/>
</dbReference>
<feature type="binding site" evidence="7">
    <location>
        <position position="36"/>
    </location>
    <ligand>
        <name>AMP</name>
        <dbReference type="ChEBI" id="CHEBI:456215"/>
    </ligand>
</feature>
<comment type="subunit">
    <text evidence="7 9">Monomer.</text>
</comment>
<name>F7YY03_9THEM</name>
<keyword evidence="3 7" id="KW-0479">Metal-binding</keyword>
<dbReference type="Pfam" id="PF00406">
    <property type="entry name" value="ADK"/>
    <property type="match status" value="1"/>
</dbReference>
<evidence type="ECO:0000256" key="1">
    <source>
        <dbReference type="ARBA" id="ARBA00022490"/>
    </source>
</evidence>
<dbReference type="KEGG" id="tta:Theth_0723"/>
<dbReference type="PATRIC" id="fig|688269.3.peg.747"/>
<dbReference type="HAMAP" id="MF_00235">
    <property type="entry name" value="Adenylate_kinase_Adk"/>
    <property type="match status" value="1"/>
</dbReference>
<feature type="region of interest" description="LID" evidence="7">
    <location>
        <begin position="126"/>
        <end position="163"/>
    </location>
</feature>
<proteinExistence type="inferred from homology"/>
<protein>
    <recommendedName>
        <fullName evidence="7 9">Adenylate kinase</fullName>
        <shortName evidence="7">AK</shortName>
        <ecNumber evidence="7 9">2.7.4.3</ecNumber>
    </recommendedName>
    <alternativeName>
        <fullName evidence="7">ATP-AMP transphosphorylase</fullName>
    </alternativeName>
    <alternativeName>
        <fullName evidence="7">ATP:AMP phosphotransferase</fullName>
    </alternativeName>
    <alternativeName>
        <fullName evidence="7">Adenylate monophosphate kinase</fullName>
    </alternativeName>
</protein>
<keyword evidence="6 7" id="KW-0418">Kinase</keyword>
<evidence type="ECO:0000256" key="8">
    <source>
        <dbReference type="RuleBase" id="RU003330"/>
    </source>
</evidence>
<comment type="pathway">
    <text evidence="7">Purine metabolism; AMP biosynthesis via salvage pathway; AMP from ADP: step 1/1.</text>
</comment>
<dbReference type="InterPro" id="IPR027417">
    <property type="entry name" value="P-loop_NTPase"/>
</dbReference>
<dbReference type="PROSITE" id="PS00113">
    <property type="entry name" value="ADENYLATE_KINASE"/>
    <property type="match status" value="1"/>
</dbReference>
<keyword evidence="4 7" id="KW-0545">Nucleotide biosynthesis</keyword>
<dbReference type="eggNOG" id="COG0563">
    <property type="taxonomic scope" value="Bacteria"/>
</dbReference>
<organism evidence="11 12">
    <name type="scientific">Pseudothermotoga thermarum DSM 5069</name>
    <dbReference type="NCBI Taxonomy" id="688269"/>
    <lineage>
        <taxon>Bacteria</taxon>
        <taxon>Thermotogati</taxon>
        <taxon>Thermotogota</taxon>
        <taxon>Thermotogae</taxon>
        <taxon>Thermotogales</taxon>
        <taxon>Thermotogaceae</taxon>
        <taxon>Pseudothermotoga</taxon>
    </lineage>
</organism>
<feature type="binding site" evidence="7">
    <location>
        <position position="92"/>
    </location>
    <ligand>
        <name>AMP</name>
        <dbReference type="ChEBI" id="CHEBI:456215"/>
    </ligand>
</feature>
<evidence type="ECO:0000256" key="7">
    <source>
        <dbReference type="HAMAP-Rule" id="MF_00235"/>
    </source>
</evidence>
<dbReference type="HOGENOM" id="CLU_032354_1_2_0"/>
<dbReference type="CDD" id="cd01428">
    <property type="entry name" value="ADK"/>
    <property type="match status" value="1"/>
</dbReference>
<dbReference type="NCBIfam" id="TIGR01351">
    <property type="entry name" value="adk"/>
    <property type="match status" value="1"/>
</dbReference>
<feature type="binding site" evidence="7">
    <location>
        <position position="31"/>
    </location>
    <ligand>
        <name>AMP</name>
        <dbReference type="ChEBI" id="CHEBI:456215"/>
    </ligand>
</feature>
<feature type="binding site" evidence="7">
    <location>
        <begin position="85"/>
        <end position="88"/>
    </location>
    <ligand>
        <name>AMP</name>
        <dbReference type="ChEBI" id="CHEBI:456215"/>
    </ligand>
</feature>